<dbReference type="KEGG" id="psi:S70_00360"/>
<feature type="transmembrane region" description="Helical" evidence="1">
    <location>
        <begin position="113"/>
        <end position="132"/>
    </location>
</feature>
<keyword evidence="1" id="KW-0472">Membrane</keyword>
<dbReference type="AlphaFoldDB" id="A0A140NFU1"/>
<sequence>MTPVYDHHRITGWLLAPAAFILLTCFAVCSMVVMYFITLYRIITTIDDWTHYIPFDWYLSFLITIVMMVFTIHILKLMFMRSRHFPRRFIIWMLVLLLLGLKTFYFANIDSLTALKTLAWPLIGAAIFVPYIKNSARVKMTFTQDR</sequence>
<evidence type="ECO:0000256" key="1">
    <source>
        <dbReference type="SAM" id="Phobius"/>
    </source>
</evidence>
<feature type="transmembrane region" description="Helical" evidence="1">
    <location>
        <begin position="12"/>
        <end position="37"/>
    </location>
</feature>
<proteinExistence type="predicted"/>
<dbReference type="HOGENOM" id="CLU_147992_0_0_6"/>
<keyword evidence="1" id="KW-1133">Transmembrane helix</keyword>
<evidence type="ECO:0000313" key="2">
    <source>
        <dbReference type="EMBL" id="AFH91975.1"/>
    </source>
</evidence>
<dbReference type="OrthoDB" id="6504677at2"/>
<dbReference type="Pfam" id="PF10754">
    <property type="entry name" value="DUF2569"/>
    <property type="match status" value="1"/>
</dbReference>
<name>A0A140NFU1_PROSM</name>
<gene>
    <name evidence="2" type="ordered locus">S70_00360</name>
</gene>
<dbReference type="InterPro" id="IPR019690">
    <property type="entry name" value="DUF2569"/>
</dbReference>
<dbReference type="RefSeq" id="WP_014656038.1">
    <property type="nucleotide sequence ID" value="NC_017731.1"/>
</dbReference>
<reference evidence="2 3" key="1">
    <citation type="journal article" date="2012" name="J. Bacteriol.">
        <title>Complete Genome Sequence of Providencia stuartii Clinical Isolate MRSN 2154.</title>
        <authorList>
            <person name="Clifford R.J."/>
            <person name="Hang J."/>
            <person name="Riley M.C."/>
            <person name="Onmus-Leone F."/>
            <person name="Kuschner R.A."/>
            <person name="Lesho E.P."/>
            <person name="Waterman P.E."/>
        </authorList>
    </citation>
    <scope>NUCLEOTIDE SEQUENCE [LARGE SCALE GENOMIC DNA]</scope>
    <source>
        <strain evidence="2 3">MRSN 2154</strain>
    </source>
</reference>
<protein>
    <submittedName>
        <fullName evidence="2">Oxidoreductase</fullName>
    </submittedName>
</protein>
<keyword evidence="1" id="KW-0812">Transmembrane</keyword>
<dbReference type="GeneID" id="93519187"/>
<feature type="transmembrane region" description="Helical" evidence="1">
    <location>
        <begin position="57"/>
        <end position="77"/>
    </location>
</feature>
<dbReference type="EMBL" id="CP003488">
    <property type="protein sequence ID" value="AFH91975.1"/>
    <property type="molecule type" value="Genomic_DNA"/>
</dbReference>
<evidence type="ECO:0000313" key="3">
    <source>
        <dbReference type="Proteomes" id="UP000005012"/>
    </source>
</evidence>
<dbReference type="PATRIC" id="fig|1157951.4.peg.76"/>
<reference evidence="3" key="2">
    <citation type="submission" date="2012-04" db="EMBL/GenBank/DDBJ databases">
        <title>Complete genome sequence of Providencia stuartii clinical isolate MRSN 2154.</title>
        <authorList>
            <person name="Clifford R.J."/>
            <person name="Hang J."/>
            <person name="Riley M.C."/>
            <person name="Onmus-Leone F."/>
            <person name="Kuschner R.A."/>
            <person name="Lesho E.P."/>
            <person name="Waterman P.E."/>
        </authorList>
    </citation>
    <scope>NUCLEOTIDE SEQUENCE [LARGE SCALE GENOMIC DNA]</scope>
    <source>
        <strain evidence="3">MRSN 2154</strain>
    </source>
</reference>
<dbReference type="Proteomes" id="UP000005012">
    <property type="component" value="Chromosome"/>
</dbReference>
<organism evidence="2 3">
    <name type="scientific">Providencia stuartii (strain MRSN 2154)</name>
    <dbReference type="NCBI Taxonomy" id="1157951"/>
    <lineage>
        <taxon>Bacteria</taxon>
        <taxon>Pseudomonadati</taxon>
        <taxon>Pseudomonadota</taxon>
        <taxon>Gammaproteobacteria</taxon>
        <taxon>Enterobacterales</taxon>
        <taxon>Morganellaceae</taxon>
        <taxon>Providencia</taxon>
    </lineage>
</organism>
<accession>A0A140NFU1</accession>
<feature type="transmembrane region" description="Helical" evidence="1">
    <location>
        <begin position="89"/>
        <end position="107"/>
    </location>
</feature>